<proteinExistence type="predicted"/>
<keyword evidence="2" id="KW-1185">Reference proteome</keyword>
<evidence type="ECO:0000313" key="1">
    <source>
        <dbReference type="EMBL" id="MEL1243653.1"/>
    </source>
</evidence>
<accession>A0ABU9HVA0</accession>
<dbReference type="Pfam" id="PF10604">
    <property type="entry name" value="Polyketide_cyc2"/>
    <property type="match status" value="1"/>
</dbReference>
<dbReference type="CDD" id="cd07818">
    <property type="entry name" value="SRPBCC_1"/>
    <property type="match status" value="1"/>
</dbReference>
<dbReference type="Gene3D" id="3.30.530.20">
    <property type="match status" value="1"/>
</dbReference>
<organism evidence="1 2">
    <name type="scientific">Flavobacterium arundinis</name>
    <dbReference type="NCBI Taxonomy" id="3139143"/>
    <lineage>
        <taxon>Bacteria</taxon>
        <taxon>Pseudomonadati</taxon>
        <taxon>Bacteroidota</taxon>
        <taxon>Flavobacteriia</taxon>
        <taxon>Flavobacteriales</taxon>
        <taxon>Flavobacteriaceae</taxon>
        <taxon>Flavobacterium</taxon>
    </lineage>
</organism>
<protein>
    <submittedName>
        <fullName evidence="1">SRPBCC family protein</fullName>
    </submittedName>
</protein>
<dbReference type="InterPro" id="IPR023393">
    <property type="entry name" value="START-like_dom_sf"/>
</dbReference>
<comment type="caution">
    <text evidence="1">The sequence shown here is derived from an EMBL/GenBank/DDBJ whole genome shotgun (WGS) entry which is preliminary data.</text>
</comment>
<dbReference type="Proteomes" id="UP001464555">
    <property type="component" value="Unassembled WGS sequence"/>
</dbReference>
<dbReference type="EMBL" id="JBBYHR010000002">
    <property type="protein sequence ID" value="MEL1243653.1"/>
    <property type="molecule type" value="Genomic_DNA"/>
</dbReference>
<evidence type="ECO:0000313" key="2">
    <source>
        <dbReference type="Proteomes" id="UP001464555"/>
    </source>
</evidence>
<reference evidence="1 2" key="1">
    <citation type="submission" date="2024-04" db="EMBL/GenBank/DDBJ databases">
        <title>Flavobacterium sp. DGU11 16S ribosomal RNA gene Genome sequencing and assembly.</title>
        <authorList>
            <person name="Park S."/>
        </authorList>
    </citation>
    <scope>NUCLEOTIDE SEQUENCE [LARGE SCALE GENOMIC DNA]</scope>
    <source>
        <strain evidence="1 2">DGU11</strain>
    </source>
</reference>
<name>A0ABU9HVA0_9FLAO</name>
<gene>
    <name evidence="1" type="ORF">AAEO56_05225</name>
</gene>
<sequence length="177" mass="19826">MNIAIAIIVIIFVLPLVIALFIPKNYGVENEIVINKPKEEVFDYIKMIKNQDRYSKWVMTDPGMKKTFTGSDGTVGFIYAWNGNKQAEEGEQEITGIAEGERITAKIRFVRPFKAVSHTYMVTETMSEHSSKVIWGLTGKSNYPLNLMTAMMKGALAKDIGTSLGNLKNILESKQTN</sequence>
<dbReference type="InterPro" id="IPR019587">
    <property type="entry name" value="Polyketide_cyclase/dehydratase"/>
</dbReference>
<dbReference type="SUPFAM" id="SSF55961">
    <property type="entry name" value="Bet v1-like"/>
    <property type="match status" value="1"/>
</dbReference>
<dbReference type="RefSeq" id="WP_341695968.1">
    <property type="nucleotide sequence ID" value="NZ_JBBYHR010000002.1"/>
</dbReference>